<evidence type="ECO:0000256" key="7">
    <source>
        <dbReference type="ARBA" id="ARBA00023136"/>
    </source>
</evidence>
<keyword evidence="10" id="KW-0449">Lipoprotein</keyword>
<comment type="similarity">
    <text evidence="2">Belongs to the glypican family.</text>
</comment>
<evidence type="ECO:0000313" key="13">
    <source>
        <dbReference type="Proteomes" id="UP000015103"/>
    </source>
</evidence>
<keyword evidence="4" id="KW-0336">GPI-anchor</keyword>
<accession>T1HT61</accession>
<dbReference type="VEuPathDB" id="VectorBase:RPRC007231"/>
<dbReference type="Pfam" id="PF01153">
    <property type="entry name" value="Glypican"/>
    <property type="match status" value="1"/>
</dbReference>
<protein>
    <submittedName>
        <fullName evidence="12">Uncharacterized protein</fullName>
    </submittedName>
</protein>
<dbReference type="STRING" id="13249.T1HT61"/>
<dbReference type="InParanoid" id="T1HT61"/>
<comment type="subcellular location">
    <subcellularLocation>
        <location evidence="1">Cell membrane</location>
        <topology evidence="1">Lipid-anchor</topology>
        <topology evidence="1">GPI-anchor</topology>
    </subcellularLocation>
</comment>
<dbReference type="HOGENOM" id="CLU_1476942_0_0_1"/>
<evidence type="ECO:0000313" key="12">
    <source>
        <dbReference type="EnsemblMetazoa" id="RPRC007231-PA"/>
    </source>
</evidence>
<evidence type="ECO:0000256" key="9">
    <source>
        <dbReference type="ARBA" id="ARBA00023207"/>
    </source>
</evidence>
<keyword evidence="7" id="KW-0472">Membrane</keyword>
<evidence type="ECO:0000256" key="6">
    <source>
        <dbReference type="ARBA" id="ARBA00022974"/>
    </source>
</evidence>
<evidence type="ECO:0000256" key="10">
    <source>
        <dbReference type="ARBA" id="ARBA00023288"/>
    </source>
</evidence>
<keyword evidence="5" id="KW-0732">Signal</keyword>
<dbReference type="GO" id="GO:0009966">
    <property type="term" value="P:regulation of signal transduction"/>
    <property type="evidence" value="ECO:0007669"/>
    <property type="project" value="InterPro"/>
</dbReference>
<dbReference type="EMBL" id="ACPB03015574">
    <property type="status" value="NOT_ANNOTATED_CDS"/>
    <property type="molecule type" value="Genomic_DNA"/>
</dbReference>
<keyword evidence="13" id="KW-1185">Reference proteome</keyword>
<evidence type="ECO:0000256" key="2">
    <source>
        <dbReference type="ARBA" id="ARBA00010260"/>
    </source>
</evidence>
<dbReference type="Proteomes" id="UP000015103">
    <property type="component" value="Unassembled WGS sequence"/>
</dbReference>
<feature type="region of interest" description="Disordered" evidence="11">
    <location>
        <begin position="85"/>
        <end position="130"/>
    </location>
</feature>
<keyword evidence="9" id="KW-0357">Heparan sulfate</keyword>
<evidence type="ECO:0000256" key="11">
    <source>
        <dbReference type="SAM" id="MobiDB-lite"/>
    </source>
</evidence>
<evidence type="ECO:0000256" key="1">
    <source>
        <dbReference type="ARBA" id="ARBA00004609"/>
    </source>
</evidence>
<proteinExistence type="inferred from homology"/>
<dbReference type="InterPro" id="IPR001863">
    <property type="entry name" value="Glypican"/>
</dbReference>
<reference evidence="12" key="1">
    <citation type="submission" date="2015-05" db="UniProtKB">
        <authorList>
            <consortium name="EnsemblMetazoa"/>
        </authorList>
    </citation>
    <scope>IDENTIFICATION</scope>
</reference>
<organism evidence="12 13">
    <name type="scientific">Rhodnius prolixus</name>
    <name type="common">Triatomid bug</name>
    <dbReference type="NCBI Taxonomy" id="13249"/>
    <lineage>
        <taxon>Eukaryota</taxon>
        <taxon>Metazoa</taxon>
        <taxon>Ecdysozoa</taxon>
        <taxon>Arthropoda</taxon>
        <taxon>Hexapoda</taxon>
        <taxon>Insecta</taxon>
        <taxon>Pterygota</taxon>
        <taxon>Neoptera</taxon>
        <taxon>Paraneoptera</taxon>
        <taxon>Hemiptera</taxon>
        <taxon>Heteroptera</taxon>
        <taxon>Panheteroptera</taxon>
        <taxon>Cimicomorpha</taxon>
        <taxon>Reduviidae</taxon>
        <taxon>Triatominae</taxon>
        <taxon>Rhodnius</taxon>
    </lineage>
</organism>
<dbReference type="AlphaFoldDB" id="T1HT61"/>
<sequence length="183" mass="20211">MESFNIKKLSIVINIFQKIANGKPKKKYTKALVRPGMDAQKYNPEMSWTAAQPDARIGHLSDKLRHMRQVVVSRLSEKWGLESESLIKSEGSGSGAGPSRSSWPTDDEEYEQPYWTEGSGSGDHAVNPGVVIEDNDNTLKVAIGDPKTNKNIPSKNDPSAANNVSYSPLLLMATIFVCFSWIQ</sequence>
<evidence type="ECO:0000256" key="8">
    <source>
        <dbReference type="ARBA" id="ARBA00023180"/>
    </source>
</evidence>
<keyword evidence="3" id="KW-1003">Cell membrane</keyword>
<dbReference type="GO" id="GO:0098552">
    <property type="term" value="C:side of membrane"/>
    <property type="evidence" value="ECO:0007669"/>
    <property type="project" value="UniProtKB-KW"/>
</dbReference>
<dbReference type="EnsemblMetazoa" id="RPRC007231-RA">
    <property type="protein sequence ID" value="RPRC007231-PA"/>
    <property type="gene ID" value="RPRC007231"/>
</dbReference>
<keyword evidence="8" id="KW-0325">Glycoprotein</keyword>
<evidence type="ECO:0000256" key="4">
    <source>
        <dbReference type="ARBA" id="ARBA00022622"/>
    </source>
</evidence>
<name>T1HT61_RHOPR</name>
<evidence type="ECO:0000256" key="3">
    <source>
        <dbReference type="ARBA" id="ARBA00022475"/>
    </source>
</evidence>
<dbReference type="GO" id="GO:0005886">
    <property type="term" value="C:plasma membrane"/>
    <property type="evidence" value="ECO:0007669"/>
    <property type="project" value="UniProtKB-SubCell"/>
</dbReference>
<keyword evidence="6" id="KW-0654">Proteoglycan</keyword>
<evidence type="ECO:0000256" key="5">
    <source>
        <dbReference type="ARBA" id="ARBA00022729"/>
    </source>
</evidence>